<proteinExistence type="predicted"/>
<accession>B8GSU6</accession>
<dbReference type="PANTHER" id="PTHR38043">
    <property type="entry name" value="PROTEIN HEMX"/>
    <property type="match status" value="1"/>
</dbReference>
<dbReference type="OrthoDB" id="5739852at2"/>
<dbReference type="STRING" id="396588.Tgr7_0027"/>
<evidence type="ECO:0000256" key="1">
    <source>
        <dbReference type="SAM" id="MobiDB-lite"/>
    </source>
</evidence>
<dbReference type="eggNOG" id="COG2959">
    <property type="taxonomic scope" value="Bacteria"/>
</dbReference>
<dbReference type="HOGENOM" id="CLU_036381_1_2_6"/>
<dbReference type="EMBL" id="CP001339">
    <property type="protein sequence ID" value="ACL71131.1"/>
    <property type="molecule type" value="Genomic_DNA"/>
</dbReference>
<dbReference type="PANTHER" id="PTHR38043:SF1">
    <property type="entry name" value="PROTEIN HEMX"/>
    <property type="match status" value="1"/>
</dbReference>
<keyword evidence="2" id="KW-0812">Transmembrane</keyword>
<feature type="compositionally biased region" description="Low complexity" evidence="1">
    <location>
        <begin position="17"/>
        <end position="32"/>
    </location>
</feature>
<evidence type="ECO:0000313" key="3">
    <source>
        <dbReference type="EMBL" id="ACL71131.1"/>
    </source>
</evidence>
<evidence type="ECO:0008006" key="5">
    <source>
        <dbReference type="Google" id="ProtNLM"/>
    </source>
</evidence>
<dbReference type="Proteomes" id="UP000002383">
    <property type="component" value="Chromosome"/>
</dbReference>
<evidence type="ECO:0000313" key="4">
    <source>
        <dbReference type="Proteomes" id="UP000002383"/>
    </source>
</evidence>
<name>B8GSU6_THISH</name>
<organism evidence="3 4">
    <name type="scientific">Thioalkalivibrio sulfidiphilus (strain HL-EbGR7)</name>
    <dbReference type="NCBI Taxonomy" id="396588"/>
    <lineage>
        <taxon>Bacteria</taxon>
        <taxon>Pseudomonadati</taxon>
        <taxon>Pseudomonadota</taxon>
        <taxon>Gammaproteobacteria</taxon>
        <taxon>Chromatiales</taxon>
        <taxon>Ectothiorhodospiraceae</taxon>
        <taxon>Thioalkalivibrio</taxon>
    </lineage>
</organism>
<reference evidence="3 4" key="1">
    <citation type="journal article" date="2011" name="Stand. Genomic Sci.">
        <title>Complete genome sequence of 'Thioalkalivibrio sulfidophilus' HL-EbGr7.</title>
        <authorList>
            <person name="Muyzer G."/>
            <person name="Sorokin D.Y."/>
            <person name="Mavromatis K."/>
            <person name="Lapidus A."/>
            <person name="Clum A."/>
            <person name="Ivanova N."/>
            <person name="Pati A."/>
            <person name="d'Haeseleer P."/>
            <person name="Woyke T."/>
            <person name="Kyrpides N.C."/>
        </authorList>
    </citation>
    <scope>NUCLEOTIDE SEQUENCE [LARGE SCALE GENOMIC DNA]</scope>
    <source>
        <strain evidence="3 4">HL-EbGR7</strain>
    </source>
</reference>
<dbReference type="Pfam" id="PF04375">
    <property type="entry name" value="HemX"/>
    <property type="match status" value="1"/>
</dbReference>
<dbReference type="InterPro" id="IPR007470">
    <property type="entry name" value="HemX"/>
</dbReference>
<dbReference type="AlphaFoldDB" id="B8GSU6"/>
<feature type="compositionally biased region" description="Basic and acidic residues" evidence="1">
    <location>
        <begin position="1"/>
        <end position="16"/>
    </location>
</feature>
<evidence type="ECO:0000256" key="2">
    <source>
        <dbReference type="SAM" id="Phobius"/>
    </source>
</evidence>
<keyword evidence="2" id="KW-1133">Transmembrane helix</keyword>
<feature type="transmembrane region" description="Helical" evidence="2">
    <location>
        <begin position="99"/>
        <end position="122"/>
    </location>
</feature>
<gene>
    <name evidence="3" type="ordered locus">Tgr7_0027</name>
</gene>
<sequence>MSNDKDKGAGAEDKAEVTATGSETATTESSTARPGTSPAAESRPGRKGGARKGEPKPERTASAAASGKEEPTVSKTTPTPAKSADTAARASSPARGQSAALLIATLAFLLSLGVGAALFYLWQQGEDVRTDQARQLERLTAELQARDERLARLDAGLGRETAGREELSTRIDTRLGTVEQGLTRLQDRTTRQERGWQLMEVKHLQRMAAHRLRLMDDPDGARRALAAADEILAELGDPRLLPVREAIAAEVQALEDMARPDIPGIALRLERLASELRPIPLKGQVPQDVGLGAEDRGLIAGDGADAEAPWWVQAYSEIRAALAEHISIRRHAEPIRGLPDAEVELFLRQLLTLRLEAARIAVLRRDDAEFQRHLDGATALLDEHFDAAAGAGLRERLQALKGVTLRPEPPDISGSFTLLDELEG</sequence>
<dbReference type="KEGG" id="tgr:Tgr7_0027"/>
<dbReference type="RefSeq" id="WP_012636620.1">
    <property type="nucleotide sequence ID" value="NC_011901.1"/>
</dbReference>
<feature type="region of interest" description="Disordered" evidence="1">
    <location>
        <begin position="1"/>
        <end position="91"/>
    </location>
</feature>
<keyword evidence="4" id="KW-1185">Reference proteome</keyword>
<protein>
    <recommendedName>
        <fullName evidence="5">Uroporphyrin-III C-methyltransferase</fullName>
    </recommendedName>
</protein>
<keyword evidence="2" id="KW-0472">Membrane</keyword>